<accession>A0A7Y0DW16</accession>
<dbReference type="Proteomes" id="UP000570493">
    <property type="component" value="Unassembled WGS sequence"/>
</dbReference>
<comment type="caution">
    <text evidence="1">The sequence shown here is derived from an EMBL/GenBank/DDBJ whole genome shotgun (WGS) entry which is preliminary data.</text>
</comment>
<dbReference type="AlphaFoldDB" id="A0A7Y0DW16"/>
<proteinExistence type="predicted"/>
<evidence type="ECO:0000313" key="1">
    <source>
        <dbReference type="EMBL" id="NMM42558.1"/>
    </source>
</evidence>
<gene>
    <name evidence="1" type="ORF">HHO47_17525</name>
</gene>
<evidence type="ECO:0000313" key="2">
    <source>
        <dbReference type="Proteomes" id="UP000570493"/>
    </source>
</evidence>
<organism evidence="1 2">
    <name type="scientific">Pseudoalteromonas arctica</name>
    <dbReference type="NCBI Taxonomy" id="394751"/>
    <lineage>
        <taxon>Bacteria</taxon>
        <taxon>Pseudomonadati</taxon>
        <taxon>Pseudomonadota</taxon>
        <taxon>Gammaproteobacteria</taxon>
        <taxon>Alteromonadales</taxon>
        <taxon>Pseudoalteromonadaceae</taxon>
        <taxon>Pseudoalteromonas</taxon>
    </lineage>
</organism>
<dbReference type="EMBL" id="JABBMT010000043">
    <property type="protein sequence ID" value="NMM42558.1"/>
    <property type="molecule type" value="Genomic_DNA"/>
</dbReference>
<protein>
    <submittedName>
        <fullName evidence="1">Uncharacterized protein</fullName>
    </submittedName>
</protein>
<dbReference type="RefSeq" id="WP_169021461.1">
    <property type="nucleotide sequence ID" value="NZ_JABBMT010000043.1"/>
</dbReference>
<name>A0A7Y0DW16_9GAMM</name>
<sequence>MLTSNESYLSVLGQINLDDLYIQQAFEHYQRQFACSDIAQQFVHMNCLFEEHTQHIDDVGFCDRTLGKCIPKCRTPEGAAIRGSLQRSGLVRSSGHELFRGCIVFPTFEDGHIVSATGYRTGRTRSGDKAIVYWHKPEPKAFVDSGIAYAKELIHGQTYH</sequence>
<keyword evidence="2" id="KW-1185">Reference proteome</keyword>
<reference evidence="1" key="1">
    <citation type="submission" date="2020-04" db="EMBL/GenBank/DDBJ databases">
        <title>Genome Sequencing for Pseudoaltermonas arctica.</title>
        <authorList>
            <person name="Elkins N.S."/>
        </authorList>
    </citation>
    <scope>NUCLEOTIDE SEQUENCE [LARGE SCALE GENOMIC DNA]</scope>
    <source>
        <strain evidence="1">NEC-BIFX-2020_0012</strain>
    </source>
</reference>